<dbReference type="EMBL" id="CAJVPL010000281">
    <property type="protein sequence ID" value="CAG8478282.1"/>
    <property type="molecule type" value="Genomic_DNA"/>
</dbReference>
<comment type="caution">
    <text evidence="2">The sequence shown here is derived from an EMBL/GenBank/DDBJ whole genome shotgun (WGS) entry which is preliminary data.</text>
</comment>
<organism evidence="2 3">
    <name type="scientific">Ambispora gerdemannii</name>
    <dbReference type="NCBI Taxonomy" id="144530"/>
    <lineage>
        <taxon>Eukaryota</taxon>
        <taxon>Fungi</taxon>
        <taxon>Fungi incertae sedis</taxon>
        <taxon>Mucoromycota</taxon>
        <taxon>Glomeromycotina</taxon>
        <taxon>Glomeromycetes</taxon>
        <taxon>Archaeosporales</taxon>
        <taxon>Ambisporaceae</taxon>
        <taxon>Ambispora</taxon>
    </lineage>
</organism>
<accession>A0A9N8W818</accession>
<protein>
    <submittedName>
        <fullName evidence="2">9186_t:CDS:1</fullName>
    </submittedName>
</protein>
<proteinExistence type="predicted"/>
<keyword evidence="3" id="KW-1185">Reference proteome</keyword>
<sequence>MADTPPKSNPERQPRHYQRVTAVCENLEYYARHMEPMLSTRDRTFGDDPSRETNTATNN</sequence>
<evidence type="ECO:0000313" key="2">
    <source>
        <dbReference type="EMBL" id="CAG8478282.1"/>
    </source>
</evidence>
<gene>
    <name evidence="2" type="ORF">AGERDE_LOCUS3096</name>
</gene>
<feature type="region of interest" description="Disordered" evidence="1">
    <location>
        <begin position="38"/>
        <end position="59"/>
    </location>
</feature>
<dbReference type="AlphaFoldDB" id="A0A9N8W818"/>
<feature type="compositionally biased region" description="Basic and acidic residues" evidence="1">
    <location>
        <begin position="38"/>
        <end position="51"/>
    </location>
</feature>
<reference evidence="2" key="1">
    <citation type="submission" date="2021-06" db="EMBL/GenBank/DDBJ databases">
        <authorList>
            <person name="Kallberg Y."/>
            <person name="Tangrot J."/>
            <person name="Rosling A."/>
        </authorList>
    </citation>
    <scope>NUCLEOTIDE SEQUENCE</scope>
    <source>
        <strain evidence="2">MT106</strain>
    </source>
</reference>
<dbReference type="Proteomes" id="UP000789831">
    <property type="component" value="Unassembled WGS sequence"/>
</dbReference>
<evidence type="ECO:0000256" key="1">
    <source>
        <dbReference type="SAM" id="MobiDB-lite"/>
    </source>
</evidence>
<evidence type="ECO:0000313" key="3">
    <source>
        <dbReference type="Proteomes" id="UP000789831"/>
    </source>
</evidence>
<name>A0A9N8W818_9GLOM</name>